<evidence type="ECO:0000256" key="4">
    <source>
        <dbReference type="ARBA" id="ARBA00022490"/>
    </source>
</evidence>
<evidence type="ECO:0000256" key="2">
    <source>
        <dbReference type="ARBA" id="ARBA00004496"/>
    </source>
</evidence>
<dbReference type="InterPro" id="IPR036189">
    <property type="entry name" value="DCP2_BoxA_sf"/>
</dbReference>
<accession>A0AA39I630</accession>
<evidence type="ECO:0000256" key="7">
    <source>
        <dbReference type="ARBA" id="ARBA00022884"/>
    </source>
</evidence>
<comment type="similarity">
    <text evidence="3">Belongs to the Nudix hydrolase family. DCP2 subfamily.</text>
</comment>
<gene>
    <name evidence="13" type="ORF">QR680_012853</name>
</gene>
<dbReference type="PROSITE" id="PS51462">
    <property type="entry name" value="NUDIX"/>
    <property type="match status" value="1"/>
</dbReference>
<dbReference type="Proteomes" id="UP001175271">
    <property type="component" value="Unassembled WGS sequence"/>
</dbReference>
<evidence type="ECO:0000256" key="11">
    <source>
        <dbReference type="SAM" id="MobiDB-lite"/>
    </source>
</evidence>
<dbReference type="Gene3D" id="1.10.10.1050">
    <property type="entry name" value="Dcp2, box A domain"/>
    <property type="match status" value="1"/>
</dbReference>
<keyword evidence="8" id="KW-0464">Manganese</keyword>
<dbReference type="SUPFAM" id="SSF140586">
    <property type="entry name" value="Dcp2 domain-like"/>
    <property type="match status" value="1"/>
</dbReference>
<feature type="region of interest" description="Disordered" evidence="11">
    <location>
        <begin position="1"/>
        <end position="48"/>
    </location>
</feature>
<dbReference type="InterPro" id="IPR000086">
    <property type="entry name" value="NUDIX_hydrolase_dom"/>
</dbReference>
<dbReference type="SMART" id="SM01125">
    <property type="entry name" value="DCP2"/>
    <property type="match status" value="1"/>
</dbReference>
<dbReference type="Gene3D" id="3.90.79.10">
    <property type="entry name" value="Nucleoside Triphosphate Pyrophosphohydrolase"/>
    <property type="match status" value="1"/>
</dbReference>
<proteinExistence type="inferred from homology"/>
<feature type="domain" description="Nudix hydrolase" evidence="12">
    <location>
        <begin position="134"/>
        <end position="266"/>
    </location>
</feature>
<dbReference type="Pfam" id="PF00293">
    <property type="entry name" value="NUDIX"/>
    <property type="match status" value="1"/>
</dbReference>
<keyword evidence="6" id="KW-0378">Hydrolase</keyword>
<feature type="region of interest" description="Disordered" evidence="11">
    <location>
        <begin position="286"/>
        <end position="312"/>
    </location>
</feature>
<dbReference type="PANTHER" id="PTHR23114">
    <property type="entry name" value="M7GPPPN-MRNA HYDROLASE"/>
    <property type="match status" value="1"/>
</dbReference>
<feature type="compositionally biased region" description="Basic and acidic residues" evidence="11">
    <location>
        <begin position="556"/>
        <end position="565"/>
    </location>
</feature>
<dbReference type="PANTHER" id="PTHR23114:SF17">
    <property type="entry name" value="M7GPPPN-MRNA HYDROLASE"/>
    <property type="match status" value="1"/>
</dbReference>
<dbReference type="CDD" id="cd03672">
    <property type="entry name" value="NUDIX_Dcp2p_Nudt20"/>
    <property type="match status" value="1"/>
</dbReference>
<keyword evidence="7" id="KW-0694">RNA-binding</keyword>
<feature type="region of interest" description="Disordered" evidence="11">
    <location>
        <begin position="428"/>
        <end position="566"/>
    </location>
</feature>
<comment type="cofactor">
    <cofactor evidence="1">
        <name>Mn(2+)</name>
        <dbReference type="ChEBI" id="CHEBI:29035"/>
    </cofactor>
</comment>
<dbReference type="SUPFAM" id="SSF55811">
    <property type="entry name" value="Nudix"/>
    <property type="match status" value="1"/>
</dbReference>
<organism evidence="13 14">
    <name type="scientific">Steinernema hermaphroditum</name>
    <dbReference type="NCBI Taxonomy" id="289476"/>
    <lineage>
        <taxon>Eukaryota</taxon>
        <taxon>Metazoa</taxon>
        <taxon>Ecdysozoa</taxon>
        <taxon>Nematoda</taxon>
        <taxon>Chromadorea</taxon>
        <taxon>Rhabditida</taxon>
        <taxon>Tylenchina</taxon>
        <taxon>Panagrolaimomorpha</taxon>
        <taxon>Strongyloidoidea</taxon>
        <taxon>Steinernematidae</taxon>
        <taxon>Steinernema</taxon>
    </lineage>
</organism>
<protein>
    <recommendedName>
        <fullName evidence="10">mRNA-decapping enzyme 2</fullName>
    </recommendedName>
</protein>
<reference evidence="13" key="1">
    <citation type="submission" date="2023-06" db="EMBL/GenBank/DDBJ databases">
        <title>Genomic analysis of the entomopathogenic nematode Steinernema hermaphroditum.</title>
        <authorList>
            <person name="Schwarz E.M."/>
            <person name="Heppert J.K."/>
            <person name="Baniya A."/>
            <person name="Schwartz H.T."/>
            <person name="Tan C.-H."/>
            <person name="Antoshechkin I."/>
            <person name="Sternberg P.W."/>
            <person name="Goodrich-Blair H."/>
            <person name="Dillman A.R."/>
        </authorList>
    </citation>
    <scope>NUCLEOTIDE SEQUENCE</scope>
    <source>
        <strain evidence="13">PS9179</strain>
        <tissue evidence="13">Whole animal</tissue>
    </source>
</reference>
<keyword evidence="4" id="KW-0963">Cytoplasm</keyword>
<evidence type="ECO:0000256" key="9">
    <source>
        <dbReference type="ARBA" id="ARBA00047661"/>
    </source>
</evidence>
<evidence type="ECO:0000313" key="13">
    <source>
        <dbReference type="EMBL" id="KAK0417147.1"/>
    </source>
</evidence>
<dbReference type="FunFam" id="3.90.79.10:FF:000003">
    <property type="entry name" value="M7GpppN-mRNA hydrolase isoform 2"/>
    <property type="match status" value="1"/>
</dbReference>
<dbReference type="PROSITE" id="PS00893">
    <property type="entry name" value="NUDIX_BOX"/>
    <property type="match status" value="1"/>
</dbReference>
<comment type="caution">
    <text evidence="13">The sequence shown here is derived from an EMBL/GenBank/DDBJ whole genome shotgun (WGS) entry which is preliminary data.</text>
</comment>
<feature type="region of interest" description="Disordered" evidence="11">
    <location>
        <begin position="359"/>
        <end position="394"/>
    </location>
</feature>
<keyword evidence="14" id="KW-1185">Reference proteome</keyword>
<dbReference type="InterPro" id="IPR007722">
    <property type="entry name" value="DCP2_BoxA"/>
</dbReference>
<evidence type="ECO:0000256" key="1">
    <source>
        <dbReference type="ARBA" id="ARBA00001936"/>
    </source>
</evidence>
<dbReference type="EMBL" id="JAUCMV010000002">
    <property type="protein sequence ID" value="KAK0417147.1"/>
    <property type="molecule type" value="Genomic_DNA"/>
</dbReference>
<dbReference type="GO" id="GO:0030145">
    <property type="term" value="F:manganese ion binding"/>
    <property type="evidence" value="ECO:0007669"/>
    <property type="project" value="InterPro"/>
</dbReference>
<dbReference type="GO" id="GO:0000932">
    <property type="term" value="C:P-body"/>
    <property type="evidence" value="ECO:0007669"/>
    <property type="project" value="TreeGrafter"/>
</dbReference>
<feature type="compositionally biased region" description="Polar residues" evidence="11">
    <location>
        <begin position="383"/>
        <end position="394"/>
    </location>
</feature>
<sequence>MSSNRQATSCGKQPSSSTCQKPCTSGIAADKASQPAKQHKKGQKRSKIPEDALDDVSFRFINSLPDEEINDRIRFCFQLEQAHWYYVDFYCDGDSELSLRDFAKQICSRSGDPRLVSYGKNIDSMINSFHQYKQNIPVNGVALLDKTFTYVLLVQGMRATQDSWGFPKGKVNQEEDPIDCAAREVFEEVGYDCLGRINPKKCSQKFIKKTCTRVFFVKDVPLDFEFKPRVRNEIKKIQWFKVSELPNSHLSFVRIRNGPVQRNFFTIWPFVDDLQAFVKNELKQRTGSMMSPKNHLRSHESSRSAFEPVPPGRRQSQCCAIEAALVPQNAQKEVPKPQSAQTFVELLAAVNKKNANQFIPVKETSPHQEGSTADDNVLEQSEPHASSPPQSDFTSMKLDSFLQMFSQNSAGTIPSGHAVSCCSTLESQSIPKTGADSSEKKALAAIGSESADRRKQKERQSEIRQPKARQHPVNEPVYEADALPASREHTPPSASPEFDEGDFYYTPVSERKPTPGPHATVVEETSPAPKKKNKKPRKKKTQVAHNEGEGAPALKEGAREAKERGPSYTQGIAIDLQSLLKSSVDIGNSCSVSVLTEEMVSKDVNRRDRSESESISVFSGVKIVPCESWKRPFRISVADLFAKTS</sequence>
<dbReference type="GO" id="GO:0003723">
    <property type="term" value="F:RNA binding"/>
    <property type="evidence" value="ECO:0007669"/>
    <property type="project" value="UniProtKB-KW"/>
</dbReference>
<evidence type="ECO:0000256" key="6">
    <source>
        <dbReference type="ARBA" id="ARBA00022801"/>
    </source>
</evidence>
<evidence type="ECO:0000256" key="8">
    <source>
        <dbReference type="ARBA" id="ARBA00023211"/>
    </source>
</evidence>
<dbReference type="InterPro" id="IPR015797">
    <property type="entry name" value="NUDIX_hydrolase-like_dom_sf"/>
</dbReference>
<keyword evidence="5" id="KW-0479">Metal-binding</keyword>
<evidence type="ECO:0000313" key="14">
    <source>
        <dbReference type="Proteomes" id="UP001175271"/>
    </source>
</evidence>
<evidence type="ECO:0000256" key="10">
    <source>
        <dbReference type="ARBA" id="ARBA00078183"/>
    </source>
</evidence>
<dbReference type="AlphaFoldDB" id="A0AA39I630"/>
<dbReference type="GO" id="GO:0140933">
    <property type="term" value="F:5'-(N(7)-methylguanosine 5'-triphospho)-[mRNA] hydrolase activity"/>
    <property type="evidence" value="ECO:0007669"/>
    <property type="project" value="UniProtKB-EC"/>
</dbReference>
<feature type="compositionally biased region" description="Polar residues" evidence="11">
    <location>
        <begin position="1"/>
        <end position="23"/>
    </location>
</feature>
<evidence type="ECO:0000259" key="12">
    <source>
        <dbReference type="PROSITE" id="PS51462"/>
    </source>
</evidence>
<evidence type="ECO:0000256" key="3">
    <source>
        <dbReference type="ARBA" id="ARBA00005279"/>
    </source>
</evidence>
<evidence type="ECO:0000256" key="5">
    <source>
        <dbReference type="ARBA" id="ARBA00022723"/>
    </source>
</evidence>
<dbReference type="GO" id="GO:0000184">
    <property type="term" value="P:nuclear-transcribed mRNA catabolic process, nonsense-mediated decay"/>
    <property type="evidence" value="ECO:0007669"/>
    <property type="project" value="InterPro"/>
</dbReference>
<dbReference type="InterPro" id="IPR020084">
    <property type="entry name" value="NUDIX_hydrolase_CS"/>
</dbReference>
<name>A0AA39I630_9BILA</name>
<comment type="subcellular location">
    <subcellularLocation>
        <location evidence="2">Cytoplasm</location>
    </subcellularLocation>
</comment>
<feature type="compositionally biased region" description="Basic residues" evidence="11">
    <location>
        <begin position="529"/>
        <end position="542"/>
    </location>
</feature>
<feature type="compositionally biased region" description="Basic residues" evidence="11">
    <location>
        <begin position="37"/>
        <end position="46"/>
    </location>
</feature>
<dbReference type="Pfam" id="PF05026">
    <property type="entry name" value="DCP2"/>
    <property type="match status" value="1"/>
</dbReference>
<comment type="catalytic activity">
    <reaction evidence="9">
        <text>a 5'-end (N(7)-methyl 5'-triphosphoguanosine)-ribonucleoside in mRNA + H2O = N(7)-methyl-GDP + a 5'-end phospho-ribonucleoside in mRNA + 2 H(+)</text>
        <dbReference type="Rhea" id="RHEA:67484"/>
        <dbReference type="Rhea" id="RHEA-COMP:15692"/>
        <dbReference type="Rhea" id="RHEA-COMP:17167"/>
        <dbReference type="ChEBI" id="CHEBI:15377"/>
        <dbReference type="ChEBI" id="CHEBI:15378"/>
        <dbReference type="ChEBI" id="CHEBI:63714"/>
        <dbReference type="ChEBI" id="CHEBI:138282"/>
        <dbReference type="ChEBI" id="CHEBI:156461"/>
        <dbReference type="EC" id="3.6.1.62"/>
    </reaction>
    <physiologicalReaction direction="left-to-right" evidence="9">
        <dbReference type="Rhea" id="RHEA:67485"/>
    </physiologicalReaction>
</comment>
<feature type="compositionally biased region" description="Basic and acidic residues" evidence="11">
    <location>
        <begin position="450"/>
        <end position="465"/>
    </location>
</feature>
<dbReference type="InterPro" id="IPR044099">
    <property type="entry name" value="Dcp2_NUDIX"/>
</dbReference>
<dbReference type="GO" id="GO:0000290">
    <property type="term" value="P:deadenylation-dependent decapping of nuclear-transcribed mRNA"/>
    <property type="evidence" value="ECO:0007669"/>
    <property type="project" value="InterPro"/>
</dbReference>